<keyword evidence="5" id="KW-1185">Reference proteome</keyword>
<evidence type="ECO:0000259" key="3">
    <source>
        <dbReference type="PROSITE" id="PS50975"/>
    </source>
</evidence>
<feature type="domain" description="ATP-grasp" evidence="3">
    <location>
        <begin position="119"/>
        <end position="317"/>
    </location>
</feature>
<evidence type="ECO:0000256" key="1">
    <source>
        <dbReference type="PROSITE-ProRule" id="PRU00409"/>
    </source>
</evidence>
<dbReference type="InterPro" id="IPR011761">
    <property type="entry name" value="ATP-grasp"/>
</dbReference>
<evidence type="ECO:0000313" key="5">
    <source>
        <dbReference type="Proteomes" id="UP001597389"/>
    </source>
</evidence>
<dbReference type="InterPro" id="IPR013815">
    <property type="entry name" value="ATP_grasp_subdomain_1"/>
</dbReference>
<accession>A0ABW4ZBL4</accession>
<dbReference type="Proteomes" id="UP001597389">
    <property type="component" value="Unassembled WGS sequence"/>
</dbReference>
<protein>
    <recommendedName>
        <fullName evidence="3">ATP-grasp domain-containing protein</fullName>
    </recommendedName>
</protein>
<sequence>MKKILITSVGSLVGQNILDSLEGRRDQLHIIGTNSIASAANNFRCDSTHLVAPATDQSEFISDLLNLIKDEAPDLIIPGRDDDIEILASIKEKYFPSSNAFLCGSSHFAAVMDDKVKSYDFCLKHQLNFAHTIETGLPNSYDNALDLLTQYDFPLIAKPKSGNGSRGIWVITNHSQLSNSAALKQYAIQPLIAQKAPTLDTSFGIPFVWEVPETSLYAAQALISQSGDTLSSICFVSTMVMGKCEKMTKVEDPDLTNLIECFAAKAAASGWRGPLNVQFKKDTQYHAIEMNGRFSGGTSARLILGFDEVQTLLNHWLGEPIIPDSPRLNTSDTIIKSLVDFPLNPQDVAQLNDSGTWSAPTLSSPASNLIPSS</sequence>
<dbReference type="SUPFAM" id="SSF56059">
    <property type="entry name" value="Glutathione synthetase ATP-binding domain-like"/>
    <property type="match status" value="1"/>
</dbReference>
<proteinExistence type="predicted"/>
<dbReference type="Gene3D" id="3.30.470.20">
    <property type="entry name" value="ATP-grasp fold, B domain"/>
    <property type="match status" value="1"/>
</dbReference>
<dbReference type="PROSITE" id="PS50975">
    <property type="entry name" value="ATP_GRASP"/>
    <property type="match status" value="1"/>
</dbReference>
<feature type="region of interest" description="Disordered" evidence="2">
    <location>
        <begin position="354"/>
        <end position="373"/>
    </location>
</feature>
<keyword evidence="1" id="KW-0067">ATP-binding</keyword>
<comment type="caution">
    <text evidence="4">The sequence shown here is derived from an EMBL/GenBank/DDBJ whole genome shotgun (WGS) entry which is preliminary data.</text>
</comment>
<evidence type="ECO:0000256" key="2">
    <source>
        <dbReference type="SAM" id="MobiDB-lite"/>
    </source>
</evidence>
<gene>
    <name evidence="4" type="ORF">ACFSW8_10245</name>
</gene>
<reference evidence="5" key="1">
    <citation type="journal article" date="2019" name="Int. J. Syst. Evol. Microbiol.">
        <title>The Global Catalogue of Microorganisms (GCM) 10K type strain sequencing project: providing services to taxonomists for standard genome sequencing and annotation.</title>
        <authorList>
            <consortium name="The Broad Institute Genomics Platform"/>
            <consortium name="The Broad Institute Genome Sequencing Center for Infectious Disease"/>
            <person name="Wu L."/>
            <person name="Ma J."/>
        </authorList>
    </citation>
    <scope>NUCLEOTIDE SEQUENCE [LARGE SCALE GENOMIC DNA]</scope>
    <source>
        <strain evidence="5">CCUG 57942</strain>
    </source>
</reference>
<name>A0ABW4ZBL4_9BACT</name>
<dbReference type="Gene3D" id="3.30.1490.20">
    <property type="entry name" value="ATP-grasp fold, A domain"/>
    <property type="match status" value="1"/>
</dbReference>
<organism evidence="4 5">
    <name type="scientific">Rubritalea tangerina</name>
    <dbReference type="NCBI Taxonomy" id="430798"/>
    <lineage>
        <taxon>Bacteria</taxon>
        <taxon>Pseudomonadati</taxon>
        <taxon>Verrucomicrobiota</taxon>
        <taxon>Verrucomicrobiia</taxon>
        <taxon>Verrucomicrobiales</taxon>
        <taxon>Rubritaleaceae</taxon>
        <taxon>Rubritalea</taxon>
    </lineage>
</organism>
<dbReference type="RefSeq" id="WP_377086832.1">
    <property type="nucleotide sequence ID" value="NZ_JBHSJL010000014.1"/>
</dbReference>
<dbReference type="Gene3D" id="3.40.50.20">
    <property type="match status" value="1"/>
</dbReference>
<dbReference type="EMBL" id="JBHUJB010000042">
    <property type="protein sequence ID" value="MFD2159278.1"/>
    <property type="molecule type" value="Genomic_DNA"/>
</dbReference>
<keyword evidence="1" id="KW-0547">Nucleotide-binding</keyword>
<evidence type="ECO:0000313" key="4">
    <source>
        <dbReference type="EMBL" id="MFD2159278.1"/>
    </source>
</evidence>